<dbReference type="EMBL" id="QJKJ01013288">
    <property type="protein sequence ID" value="RDX66751.1"/>
    <property type="molecule type" value="Genomic_DNA"/>
</dbReference>
<reference evidence="1" key="1">
    <citation type="submission" date="2018-05" db="EMBL/GenBank/DDBJ databases">
        <title>Draft genome of Mucuna pruriens seed.</title>
        <authorList>
            <person name="Nnadi N.E."/>
            <person name="Vos R."/>
            <person name="Hasami M.H."/>
            <person name="Devisetty U.K."/>
            <person name="Aguiy J.C."/>
        </authorList>
    </citation>
    <scope>NUCLEOTIDE SEQUENCE [LARGE SCALE GENOMIC DNA]</scope>
    <source>
        <strain evidence="1">JCA_2017</strain>
    </source>
</reference>
<organism evidence="1 2">
    <name type="scientific">Mucuna pruriens</name>
    <name type="common">Velvet bean</name>
    <name type="synonym">Dolichos pruriens</name>
    <dbReference type="NCBI Taxonomy" id="157652"/>
    <lineage>
        <taxon>Eukaryota</taxon>
        <taxon>Viridiplantae</taxon>
        <taxon>Streptophyta</taxon>
        <taxon>Embryophyta</taxon>
        <taxon>Tracheophyta</taxon>
        <taxon>Spermatophyta</taxon>
        <taxon>Magnoliopsida</taxon>
        <taxon>eudicotyledons</taxon>
        <taxon>Gunneridae</taxon>
        <taxon>Pentapetalae</taxon>
        <taxon>rosids</taxon>
        <taxon>fabids</taxon>
        <taxon>Fabales</taxon>
        <taxon>Fabaceae</taxon>
        <taxon>Papilionoideae</taxon>
        <taxon>50 kb inversion clade</taxon>
        <taxon>NPAAA clade</taxon>
        <taxon>indigoferoid/millettioid clade</taxon>
        <taxon>Phaseoleae</taxon>
        <taxon>Mucuna</taxon>
    </lineage>
</organism>
<proteinExistence type="predicted"/>
<dbReference type="AlphaFoldDB" id="A0A371EL42"/>
<sequence length="101" mass="11478">MDHFLDRLNNERKMALKRVNSKNLANTKGHGPPGIKSEVWDGLVDTRVAFSSAYRGLGMHFGRRIKKIWQMLWHSLVGLAALIFEAQNAIHNLPLILSFVL</sequence>
<evidence type="ECO:0000313" key="1">
    <source>
        <dbReference type="EMBL" id="RDX66751.1"/>
    </source>
</evidence>
<accession>A0A371EL42</accession>
<dbReference type="Proteomes" id="UP000257109">
    <property type="component" value="Unassembled WGS sequence"/>
</dbReference>
<comment type="caution">
    <text evidence="1">The sequence shown here is derived from an EMBL/GenBank/DDBJ whole genome shotgun (WGS) entry which is preliminary data.</text>
</comment>
<gene>
    <name evidence="1" type="ORF">CR513_54449</name>
</gene>
<name>A0A371EL42_MUCPR</name>
<evidence type="ECO:0000313" key="2">
    <source>
        <dbReference type="Proteomes" id="UP000257109"/>
    </source>
</evidence>
<feature type="non-terminal residue" evidence="1">
    <location>
        <position position="1"/>
    </location>
</feature>
<protein>
    <submittedName>
        <fullName evidence="1">Uncharacterized protein</fullName>
    </submittedName>
</protein>
<keyword evidence="2" id="KW-1185">Reference proteome</keyword>
<dbReference type="OrthoDB" id="1434681at2759"/>